<feature type="region of interest" description="Disordered" evidence="1">
    <location>
        <begin position="1"/>
        <end position="37"/>
    </location>
</feature>
<sequence>TNNKTSDIIIQSDTQLHEEPLLTSSTKNKSDNQIDGS</sequence>
<evidence type="ECO:0000313" key="3">
    <source>
        <dbReference type="Proteomes" id="UP000663836"/>
    </source>
</evidence>
<feature type="non-terminal residue" evidence="2">
    <location>
        <position position="1"/>
    </location>
</feature>
<evidence type="ECO:0000256" key="1">
    <source>
        <dbReference type="SAM" id="MobiDB-lite"/>
    </source>
</evidence>
<reference evidence="2" key="1">
    <citation type="submission" date="2021-02" db="EMBL/GenBank/DDBJ databases">
        <authorList>
            <person name="Nowell W R."/>
        </authorList>
    </citation>
    <scope>NUCLEOTIDE SEQUENCE</scope>
</reference>
<gene>
    <name evidence="2" type="ORF">JBS370_LOCUS41581</name>
</gene>
<comment type="caution">
    <text evidence="2">The sequence shown here is derived from an EMBL/GenBank/DDBJ whole genome shotgun (WGS) entry which is preliminary data.</text>
</comment>
<accession>A0A820KCW7</accession>
<name>A0A820KCW7_9BILA</name>
<proteinExistence type="predicted"/>
<feature type="compositionally biased region" description="Basic and acidic residues" evidence="1">
    <location>
        <begin position="28"/>
        <end position="37"/>
    </location>
</feature>
<dbReference type="EMBL" id="CAJOBD010047153">
    <property type="protein sequence ID" value="CAF4339698.1"/>
    <property type="molecule type" value="Genomic_DNA"/>
</dbReference>
<dbReference type="Proteomes" id="UP000663836">
    <property type="component" value="Unassembled WGS sequence"/>
</dbReference>
<dbReference type="AlphaFoldDB" id="A0A820KCW7"/>
<organism evidence="2 3">
    <name type="scientific">Rotaria sordida</name>
    <dbReference type="NCBI Taxonomy" id="392033"/>
    <lineage>
        <taxon>Eukaryota</taxon>
        <taxon>Metazoa</taxon>
        <taxon>Spiralia</taxon>
        <taxon>Gnathifera</taxon>
        <taxon>Rotifera</taxon>
        <taxon>Eurotatoria</taxon>
        <taxon>Bdelloidea</taxon>
        <taxon>Philodinida</taxon>
        <taxon>Philodinidae</taxon>
        <taxon>Rotaria</taxon>
    </lineage>
</organism>
<protein>
    <submittedName>
        <fullName evidence="2">Uncharacterized protein</fullName>
    </submittedName>
</protein>
<evidence type="ECO:0000313" key="2">
    <source>
        <dbReference type="EMBL" id="CAF4339698.1"/>
    </source>
</evidence>
<feature type="compositionally biased region" description="Polar residues" evidence="1">
    <location>
        <begin position="1"/>
        <end position="14"/>
    </location>
</feature>